<protein>
    <submittedName>
        <fullName evidence="1">Uncharacterized protein</fullName>
    </submittedName>
</protein>
<dbReference type="Proteomes" id="UP000001603">
    <property type="component" value="Unassembled WGS sequence"/>
</dbReference>
<dbReference type="AlphaFoldDB" id="Q1ZL86"/>
<dbReference type="HOGENOM" id="CLU_3010302_0_0_6"/>
<organism evidence="1 2">
    <name type="scientific">Photobacterium angustum (strain S14 / CCUG 15956)</name>
    <name type="common">Vibrio sp. (strain S14 / CCUG 15956)</name>
    <dbReference type="NCBI Taxonomy" id="314292"/>
    <lineage>
        <taxon>Bacteria</taxon>
        <taxon>Pseudomonadati</taxon>
        <taxon>Pseudomonadota</taxon>
        <taxon>Gammaproteobacteria</taxon>
        <taxon>Vibrionales</taxon>
        <taxon>Vibrionaceae</taxon>
        <taxon>Photobacterium</taxon>
    </lineage>
</organism>
<dbReference type="EMBL" id="AAOJ01000012">
    <property type="protein sequence ID" value="EAS62951.1"/>
    <property type="molecule type" value="Genomic_DNA"/>
</dbReference>
<evidence type="ECO:0000313" key="1">
    <source>
        <dbReference type="EMBL" id="EAS62951.1"/>
    </source>
</evidence>
<name>Q1ZL86_PHOAS</name>
<reference evidence="1 2" key="1">
    <citation type="journal article" date="2009" name="Proc. Natl. Acad. Sci. U.S.A.">
        <title>The genomic basis of trophic strategy in marine bacteria.</title>
        <authorList>
            <person name="Lauro F.M."/>
            <person name="McDougald D."/>
            <person name="Thomas T."/>
            <person name="Williams T.J."/>
            <person name="Egan S."/>
            <person name="Rice S."/>
            <person name="DeMaere M.Z."/>
            <person name="Ting L."/>
            <person name="Ertan H."/>
            <person name="Johnson J."/>
            <person name="Ferriera S."/>
            <person name="Lapidus A."/>
            <person name="Anderson I."/>
            <person name="Kyrpides N."/>
            <person name="Munk A.C."/>
            <person name="Detter C."/>
            <person name="Han C.S."/>
            <person name="Brown M.V."/>
            <person name="Robb F.T."/>
            <person name="Kjelleberg S."/>
            <person name="Cavicchioli R."/>
        </authorList>
    </citation>
    <scope>NUCLEOTIDE SEQUENCE [LARGE SCALE GENOMIC DNA]</scope>
    <source>
        <strain evidence="1 2">S14</strain>
    </source>
</reference>
<gene>
    <name evidence="1" type="ORF">VAS14_22944</name>
</gene>
<accession>Q1ZL86</accession>
<comment type="caution">
    <text evidence="1">The sequence shown here is derived from an EMBL/GenBank/DDBJ whole genome shotgun (WGS) entry which is preliminary data.</text>
</comment>
<sequence>MSFALPCPIHSNSTRPELAFHFAYYHPDNNATILVSTLSVTYHLLRRHHVVAKSYP</sequence>
<evidence type="ECO:0000313" key="2">
    <source>
        <dbReference type="Proteomes" id="UP000001603"/>
    </source>
</evidence>
<proteinExistence type="predicted"/>